<feature type="signal peptide" evidence="2">
    <location>
        <begin position="1"/>
        <end position="17"/>
    </location>
</feature>
<protein>
    <recommendedName>
        <fullName evidence="5">6-cysteine protein</fullName>
    </recommendedName>
</protein>
<proteinExistence type="predicted"/>
<accession>A0A1W0E700</accession>
<reference evidence="3 4" key="1">
    <citation type="journal article" date="2017" name="Environ. Microbiol.">
        <title>Decay of the glycolytic pathway and adaptation to intranuclear parasitism within Enterocytozoonidae microsporidia.</title>
        <authorList>
            <person name="Wiredu Boakye D."/>
            <person name="Jaroenlak P."/>
            <person name="Prachumwat A."/>
            <person name="Williams T.A."/>
            <person name="Bateman K.S."/>
            <person name="Itsathitphaisarn O."/>
            <person name="Sritunyalucksana K."/>
            <person name="Paszkiewicz K.H."/>
            <person name="Moore K.A."/>
            <person name="Stentiford G.D."/>
            <person name="Williams B.A."/>
        </authorList>
    </citation>
    <scope>NUCLEOTIDE SEQUENCE [LARGE SCALE GENOMIC DNA]</scope>
    <source>
        <strain evidence="3 4">TH1</strain>
    </source>
</reference>
<dbReference type="EMBL" id="MNPJ01000014">
    <property type="protein sequence ID" value="OQS55003.1"/>
    <property type="molecule type" value="Genomic_DNA"/>
</dbReference>
<dbReference type="VEuPathDB" id="MicrosporidiaDB:EHP00_1745"/>
<evidence type="ECO:0000313" key="3">
    <source>
        <dbReference type="EMBL" id="OQS55003.1"/>
    </source>
</evidence>
<keyword evidence="1" id="KW-1133">Transmembrane helix</keyword>
<dbReference type="Proteomes" id="UP000192758">
    <property type="component" value="Unassembled WGS sequence"/>
</dbReference>
<feature type="chain" id="PRO_5012619165" description="6-cysteine protein" evidence="2">
    <location>
        <begin position="18"/>
        <end position="434"/>
    </location>
</feature>
<gene>
    <name evidence="3" type="ORF">EHP00_1745</name>
</gene>
<evidence type="ECO:0000256" key="1">
    <source>
        <dbReference type="SAM" id="Phobius"/>
    </source>
</evidence>
<name>A0A1W0E700_9MICR</name>
<evidence type="ECO:0000256" key="2">
    <source>
        <dbReference type="SAM" id="SignalP"/>
    </source>
</evidence>
<sequence length="434" mass="51105">MLYLFVFSIFNILCIFANIIKFNKNTIGIADNDVFVDFFGEYKILYDQIIPDDCNISDIKYFVIPYYPSIQNNLNYTAHNEDLLIKYTYDYSISKGSIIKIHSSNINICNNSNNTNICNNTNNTNICNNTNNSNVFYNVKLTKDIKVKLLHGMLEKRNININEEYLICNVLPCNMEIKYPNKPNETLGNNILICININKMCKFHIHCKNNIMSKNTDINIKNINDLNINNLNINDLNINNLNINNLNIDDIINDNVYFVDDDDYNDMSFYVRERVKDENKTDIPMKYSHFINDIVLRDNVYPSFLKEYNSDFIFINRLFFKKLDHFKFINKNNINEIDINDINNANTNIIYNTNNTNNDNFIYKTHIDLKTSNNKTYFIFLEEFEGETIEEEETVKEKSKKSKKVIIIIMSIVSFILLCIIICVYFYSKRIDNN</sequence>
<comment type="caution">
    <text evidence="3">The sequence shown here is derived from an EMBL/GenBank/DDBJ whole genome shotgun (WGS) entry which is preliminary data.</text>
</comment>
<keyword evidence="1" id="KW-0472">Membrane</keyword>
<evidence type="ECO:0008006" key="5">
    <source>
        <dbReference type="Google" id="ProtNLM"/>
    </source>
</evidence>
<evidence type="ECO:0000313" key="4">
    <source>
        <dbReference type="Proteomes" id="UP000192758"/>
    </source>
</evidence>
<dbReference type="AlphaFoldDB" id="A0A1W0E700"/>
<keyword evidence="1" id="KW-0812">Transmembrane</keyword>
<feature type="transmembrane region" description="Helical" evidence="1">
    <location>
        <begin position="405"/>
        <end position="427"/>
    </location>
</feature>
<organism evidence="3 4">
    <name type="scientific">Ecytonucleospora hepatopenaei</name>
    <dbReference type="NCBI Taxonomy" id="646526"/>
    <lineage>
        <taxon>Eukaryota</taxon>
        <taxon>Fungi</taxon>
        <taxon>Fungi incertae sedis</taxon>
        <taxon>Microsporidia</taxon>
        <taxon>Enterocytozoonidae</taxon>
        <taxon>Ecytonucleospora</taxon>
    </lineage>
</organism>
<keyword evidence="2" id="KW-0732">Signal</keyword>
<keyword evidence="4" id="KW-1185">Reference proteome</keyword>